<feature type="chain" id="PRO_5035153479" evidence="2">
    <location>
        <begin position="25"/>
        <end position="153"/>
    </location>
</feature>
<dbReference type="AlphaFoldDB" id="A0A8J3M2R7"/>
<evidence type="ECO:0000256" key="1">
    <source>
        <dbReference type="SAM" id="MobiDB-lite"/>
    </source>
</evidence>
<proteinExistence type="predicted"/>
<accession>A0A8J3M2R7</accession>
<feature type="signal peptide" evidence="2">
    <location>
        <begin position="1"/>
        <end position="24"/>
    </location>
</feature>
<reference evidence="3 4" key="1">
    <citation type="submission" date="2021-01" db="EMBL/GenBank/DDBJ databases">
        <title>Whole genome shotgun sequence of Planotetraspora kaengkrachanensis NBRC 104272.</title>
        <authorList>
            <person name="Komaki H."/>
            <person name="Tamura T."/>
        </authorList>
    </citation>
    <scope>NUCLEOTIDE SEQUENCE [LARGE SCALE GENOMIC DNA]</scope>
    <source>
        <strain evidence="3 4">NBRC 104272</strain>
    </source>
</reference>
<dbReference type="PROSITE" id="PS51257">
    <property type="entry name" value="PROKAR_LIPOPROTEIN"/>
    <property type="match status" value="1"/>
</dbReference>
<evidence type="ECO:0000256" key="2">
    <source>
        <dbReference type="SAM" id="SignalP"/>
    </source>
</evidence>
<feature type="region of interest" description="Disordered" evidence="1">
    <location>
        <begin position="20"/>
        <end position="66"/>
    </location>
</feature>
<dbReference type="EMBL" id="BONV01000004">
    <property type="protein sequence ID" value="GIG78294.1"/>
    <property type="molecule type" value="Genomic_DNA"/>
</dbReference>
<evidence type="ECO:0000313" key="3">
    <source>
        <dbReference type="EMBL" id="GIG78294.1"/>
    </source>
</evidence>
<dbReference type="RefSeq" id="WP_203881786.1">
    <property type="nucleotide sequence ID" value="NZ_BAABHH010000006.1"/>
</dbReference>
<feature type="compositionally biased region" description="Low complexity" evidence="1">
    <location>
        <begin position="37"/>
        <end position="56"/>
    </location>
</feature>
<keyword evidence="2" id="KW-0732">Signal</keyword>
<keyword evidence="4" id="KW-1185">Reference proteome</keyword>
<comment type="caution">
    <text evidence="3">The sequence shown here is derived from an EMBL/GenBank/DDBJ whole genome shotgun (WGS) entry which is preliminary data.</text>
</comment>
<sequence>MGKLWIAALVFMVVACGETPSSSASPGQPTGFPANTGGPVSSSAPASGGATPSLSAVTPVGDTINPRKVPWISATPTDDGTALDVVWWSGVEPCNMLDRVDVTETAKTVTVTLWEGHDRRQPDAVCIEIAIQKQTRVRLPTPLGDREVVDGAR</sequence>
<gene>
    <name evidence="3" type="ORF">Pka01_14210</name>
</gene>
<name>A0A8J3M2R7_9ACTN</name>
<evidence type="ECO:0000313" key="4">
    <source>
        <dbReference type="Proteomes" id="UP000630097"/>
    </source>
</evidence>
<organism evidence="3 4">
    <name type="scientific">Planotetraspora kaengkrachanensis</name>
    <dbReference type="NCBI Taxonomy" id="575193"/>
    <lineage>
        <taxon>Bacteria</taxon>
        <taxon>Bacillati</taxon>
        <taxon>Actinomycetota</taxon>
        <taxon>Actinomycetes</taxon>
        <taxon>Streptosporangiales</taxon>
        <taxon>Streptosporangiaceae</taxon>
        <taxon>Planotetraspora</taxon>
    </lineage>
</organism>
<protein>
    <submittedName>
        <fullName evidence="3">Uncharacterized protein</fullName>
    </submittedName>
</protein>
<dbReference type="Proteomes" id="UP000630097">
    <property type="component" value="Unassembled WGS sequence"/>
</dbReference>